<name>A0A364NIQ1_9GAMM</name>
<keyword evidence="5 10" id="KW-1133">Transmembrane helix</keyword>
<sequence>MTGWWFLMLAGISEICYAAAIPKTEGFTRLWPSLYCIFFICLSMYLLALSVRTVPIGTAYAVWVGIGAIGTAIYGMAVLGEAATFAKMFCLLMITMGIVGLKFFSPVH</sequence>
<evidence type="ECO:0000256" key="10">
    <source>
        <dbReference type="SAM" id="Phobius"/>
    </source>
</evidence>
<dbReference type="InterPro" id="IPR037185">
    <property type="entry name" value="EmrE-like"/>
</dbReference>
<dbReference type="GO" id="GO:1990961">
    <property type="term" value="P:xenobiotic detoxification by transmembrane export across the plasma membrane"/>
    <property type="evidence" value="ECO:0007669"/>
    <property type="project" value="UniProtKB-ARBA"/>
</dbReference>
<evidence type="ECO:0000256" key="1">
    <source>
        <dbReference type="ARBA" id="ARBA00004651"/>
    </source>
</evidence>
<dbReference type="GO" id="GO:0022857">
    <property type="term" value="F:transmembrane transporter activity"/>
    <property type="evidence" value="ECO:0007669"/>
    <property type="project" value="InterPro"/>
</dbReference>
<evidence type="ECO:0000256" key="6">
    <source>
        <dbReference type="ARBA" id="ARBA00023136"/>
    </source>
</evidence>
<protein>
    <recommendedName>
        <fullName evidence="8">Guanidinium exporter</fullName>
    </recommendedName>
</protein>
<feature type="transmembrane region" description="Helical" evidence="10">
    <location>
        <begin position="30"/>
        <end position="48"/>
    </location>
</feature>
<keyword evidence="4 9" id="KW-0812">Transmembrane</keyword>
<keyword evidence="2" id="KW-0813">Transport</keyword>
<organism evidence="11 12">
    <name type="scientific">Nitrincola tibetensis</name>
    <dbReference type="NCBI Taxonomy" id="2219697"/>
    <lineage>
        <taxon>Bacteria</taxon>
        <taxon>Pseudomonadati</taxon>
        <taxon>Pseudomonadota</taxon>
        <taxon>Gammaproteobacteria</taxon>
        <taxon>Oceanospirillales</taxon>
        <taxon>Oceanospirillaceae</taxon>
        <taxon>Nitrincola</taxon>
    </lineage>
</organism>
<evidence type="ECO:0000313" key="12">
    <source>
        <dbReference type="Proteomes" id="UP000250744"/>
    </source>
</evidence>
<dbReference type="Pfam" id="PF00893">
    <property type="entry name" value="Multi_Drug_Res"/>
    <property type="match status" value="1"/>
</dbReference>
<dbReference type="EMBL" id="QKRX01000014">
    <property type="protein sequence ID" value="RAU16933.1"/>
    <property type="molecule type" value="Genomic_DNA"/>
</dbReference>
<evidence type="ECO:0000313" key="11">
    <source>
        <dbReference type="EMBL" id="RAU16933.1"/>
    </source>
</evidence>
<keyword evidence="3" id="KW-1003">Cell membrane</keyword>
<dbReference type="RefSeq" id="WP_112160192.1">
    <property type="nucleotide sequence ID" value="NZ_QKRX01000014.1"/>
</dbReference>
<accession>A0A364NIQ1</accession>
<evidence type="ECO:0000256" key="7">
    <source>
        <dbReference type="ARBA" id="ARBA00038151"/>
    </source>
</evidence>
<dbReference type="Gene3D" id="1.10.3730.20">
    <property type="match status" value="1"/>
</dbReference>
<dbReference type="InterPro" id="IPR000390">
    <property type="entry name" value="Small_drug/metabolite_transptr"/>
</dbReference>
<dbReference type="OrthoDB" id="9808638at2"/>
<feature type="transmembrane region" description="Helical" evidence="10">
    <location>
        <begin position="85"/>
        <end position="104"/>
    </location>
</feature>
<comment type="subcellular location">
    <subcellularLocation>
        <location evidence="1 9">Cell membrane</location>
        <topology evidence="1 9">Multi-pass membrane protein</topology>
    </subcellularLocation>
</comment>
<evidence type="ECO:0000256" key="8">
    <source>
        <dbReference type="ARBA" id="ARBA00039168"/>
    </source>
</evidence>
<evidence type="ECO:0000256" key="4">
    <source>
        <dbReference type="ARBA" id="ARBA00022692"/>
    </source>
</evidence>
<dbReference type="SUPFAM" id="SSF103481">
    <property type="entry name" value="Multidrug resistance efflux transporter EmrE"/>
    <property type="match status" value="1"/>
</dbReference>
<evidence type="ECO:0000256" key="3">
    <source>
        <dbReference type="ARBA" id="ARBA00022475"/>
    </source>
</evidence>
<dbReference type="FunFam" id="1.10.3730.20:FF:000001">
    <property type="entry name" value="Quaternary ammonium compound resistance transporter SugE"/>
    <property type="match status" value="1"/>
</dbReference>
<dbReference type="PANTHER" id="PTHR30561">
    <property type="entry name" value="SMR FAMILY PROTON-DEPENDENT DRUG EFFLUX TRANSPORTER SUGE"/>
    <property type="match status" value="1"/>
</dbReference>
<dbReference type="PANTHER" id="PTHR30561:SF0">
    <property type="entry name" value="GUANIDINIUM EXPORTER"/>
    <property type="match status" value="1"/>
</dbReference>
<keyword evidence="12" id="KW-1185">Reference proteome</keyword>
<comment type="caution">
    <text evidence="11">The sequence shown here is derived from an EMBL/GenBank/DDBJ whole genome shotgun (WGS) entry which is preliminary data.</text>
</comment>
<evidence type="ECO:0000256" key="2">
    <source>
        <dbReference type="ARBA" id="ARBA00022448"/>
    </source>
</evidence>
<keyword evidence="6 10" id="KW-0472">Membrane</keyword>
<dbReference type="AlphaFoldDB" id="A0A364NIQ1"/>
<dbReference type="Proteomes" id="UP000250744">
    <property type="component" value="Unassembled WGS sequence"/>
</dbReference>
<reference evidence="11 12" key="1">
    <citation type="submission" date="2018-06" db="EMBL/GenBank/DDBJ databases">
        <title>Nitrincola tibetense sp. nov., isolated from Lake XuguoCo on Tibetan Plateau.</title>
        <authorList>
            <person name="Xing P."/>
        </authorList>
    </citation>
    <scope>NUCLEOTIDE SEQUENCE [LARGE SCALE GENOMIC DNA]</scope>
    <source>
        <strain evidence="12">xg18</strain>
    </source>
</reference>
<feature type="transmembrane region" description="Helical" evidence="10">
    <location>
        <begin position="60"/>
        <end position="79"/>
    </location>
</feature>
<comment type="similarity">
    <text evidence="7">Belongs to the drug/metabolite transporter (DMT) superfamily. Small multidrug resistance (SMR) (TC 2.A.7.1) family. Gdx/SugE subfamily.</text>
</comment>
<gene>
    <name evidence="11" type="ORF">DN062_15395</name>
</gene>
<evidence type="ECO:0000256" key="9">
    <source>
        <dbReference type="RuleBase" id="RU003942"/>
    </source>
</evidence>
<dbReference type="GO" id="GO:0005886">
    <property type="term" value="C:plasma membrane"/>
    <property type="evidence" value="ECO:0007669"/>
    <property type="project" value="UniProtKB-SubCell"/>
</dbReference>
<evidence type="ECO:0000256" key="5">
    <source>
        <dbReference type="ARBA" id="ARBA00022989"/>
    </source>
</evidence>
<dbReference type="InterPro" id="IPR045324">
    <property type="entry name" value="Small_multidrug_res"/>
</dbReference>
<proteinExistence type="inferred from homology"/>